<dbReference type="CTD" id="9816482"/>
<gene>
    <name evidence="1" type="ORF">CRE_21176</name>
</gene>
<evidence type="ECO:0000313" key="1">
    <source>
        <dbReference type="EMBL" id="EFP00783.1"/>
    </source>
</evidence>
<dbReference type="EMBL" id="DS268440">
    <property type="protein sequence ID" value="EFP00783.1"/>
    <property type="molecule type" value="Genomic_DNA"/>
</dbReference>
<protein>
    <submittedName>
        <fullName evidence="1">Uncharacterized protein</fullName>
    </submittedName>
</protein>
<dbReference type="Proteomes" id="UP000008281">
    <property type="component" value="Unassembled WGS sequence"/>
</dbReference>
<keyword evidence="2" id="KW-1185">Reference proteome</keyword>
<dbReference type="HOGENOM" id="CLU_1788648_0_0_1"/>
<evidence type="ECO:0000313" key="2">
    <source>
        <dbReference type="Proteomes" id="UP000008281"/>
    </source>
</evidence>
<dbReference type="RefSeq" id="XP_003105322.2">
    <property type="nucleotide sequence ID" value="XM_003105274.2"/>
</dbReference>
<accession>E3MF58</accession>
<dbReference type="GeneID" id="9816482"/>
<sequence length="145" mass="16704">MARLSCLLVTLAVCFLFSNVHARPMTHFHFYGKIECPKDVMRYQIYARDNDWSIDELGKTPYRVARKPYSYDLKVSTDSSEAGAFYEVALVISHNCTDDGSNKYYGFLPPTPDGPGRFDKFKDHVLKVNFPNILNAEHEITKNDW</sequence>
<dbReference type="AlphaFoldDB" id="E3MF58"/>
<name>E3MF58_CAERE</name>
<organism evidence="2">
    <name type="scientific">Caenorhabditis remanei</name>
    <name type="common">Caenorhabditis vulgaris</name>
    <dbReference type="NCBI Taxonomy" id="31234"/>
    <lineage>
        <taxon>Eukaryota</taxon>
        <taxon>Metazoa</taxon>
        <taxon>Ecdysozoa</taxon>
        <taxon>Nematoda</taxon>
        <taxon>Chromadorea</taxon>
        <taxon>Rhabditida</taxon>
        <taxon>Rhabditina</taxon>
        <taxon>Rhabditomorpha</taxon>
        <taxon>Rhabditoidea</taxon>
        <taxon>Rhabditidae</taxon>
        <taxon>Peloderinae</taxon>
        <taxon>Caenorhabditis</taxon>
    </lineage>
</organism>
<proteinExistence type="predicted"/>
<dbReference type="KEGG" id="crq:GCK72_021889"/>
<reference evidence="1" key="1">
    <citation type="submission" date="2007-07" db="EMBL/GenBank/DDBJ databases">
        <title>PCAP assembly of the Caenorhabditis remanei genome.</title>
        <authorList>
            <consortium name="The Caenorhabditis remanei Sequencing Consortium"/>
            <person name="Wilson R.K."/>
        </authorList>
    </citation>
    <scope>NUCLEOTIDE SEQUENCE [LARGE SCALE GENOMIC DNA]</scope>
    <source>
        <strain evidence="1">PB4641</strain>
    </source>
</reference>